<name>A0A2Z7B348_9LAMI</name>
<organism evidence="1 2">
    <name type="scientific">Dorcoceras hygrometricum</name>
    <dbReference type="NCBI Taxonomy" id="472368"/>
    <lineage>
        <taxon>Eukaryota</taxon>
        <taxon>Viridiplantae</taxon>
        <taxon>Streptophyta</taxon>
        <taxon>Embryophyta</taxon>
        <taxon>Tracheophyta</taxon>
        <taxon>Spermatophyta</taxon>
        <taxon>Magnoliopsida</taxon>
        <taxon>eudicotyledons</taxon>
        <taxon>Gunneridae</taxon>
        <taxon>Pentapetalae</taxon>
        <taxon>asterids</taxon>
        <taxon>lamiids</taxon>
        <taxon>Lamiales</taxon>
        <taxon>Gesneriaceae</taxon>
        <taxon>Didymocarpoideae</taxon>
        <taxon>Trichosporeae</taxon>
        <taxon>Loxocarpinae</taxon>
        <taxon>Dorcoceras</taxon>
    </lineage>
</organism>
<gene>
    <name evidence="1" type="ORF">F511_22146</name>
</gene>
<accession>A0A2Z7B348</accession>
<protein>
    <recommendedName>
        <fullName evidence="3">Dystroglycan-like</fullName>
    </recommendedName>
</protein>
<sequence length="444" mass="48893">MASSFYSNSQHIDFASVLAMNDPGMVSLFPALIASGPEGFLGCPEVVYQTALVDFFENASVRDGVIISTVAGQLVEISEEWFAEMFEMPVDGLEDVSEMPKDKIFDAKSIVSMTGEPVILSGLKSQMKIHYLLLCDYHGENYFREGRVFQRHYSREVFVGDSSCFWKEATGAPKPKAASKKRHAADVGVTVAKKNRTIKKKSVTSHSTLEMVAVAQEAVPIQMVEASAVDKVTGEVGVEEVAAEIDTSADMDKPADTNEERQWFDLSHDELIAKWAAERIVTTPDDTDEEIKAERPVFRSAAAVEPVGEVSEAAADKDLLFVNDPDTVINQVPHHLDSISADKDDKSSDRAATWFDSALDEMLRNDEGAETMDLLDEQSASSSRSDEPMHFDKDDIPLIDTADIQTSLPIGRTEFVEAVDDLRAFLLQRVDDSNSAILSKLHTL</sequence>
<dbReference type="EMBL" id="KV010003">
    <property type="protein sequence ID" value="KZV28791.1"/>
    <property type="molecule type" value="Genomic_DNA"/>
</dbReference>
<proteinExistence type="predicted"/>
<evidence type="ECO:0000313" key="1">
    <source>
        <dbReference type="EMBL" id="KZV28791.1"/>
    </source>
</evidence>
<reference evidence="1 2" key="1">
    <citation type="journal article" date="2015" name="Proc. Natl. Acad. Sci. U.S.A.">
        <title>The resurrection genome of Boea hygrometrica: A blueprint for survival of dehydration.</title>
        <authorList>
            <person name="Xiao L."/>
            <person name="Yang G."/>
            <person name="Zhang L."/>
            <person name="Yang X."/>
            <person name="Zhao S."/>
            <person name="Ji Z."/>
            <person name="Zhou Q."/>
            <person name="Hu M."/>
            <person name="Wang Y."/>
            <person name="Chen M."/>
            <person name="Xu Y."/>
            <person name="Jin H."/>
            <person name="Xiao X."/>
            <person name="Hu G."/>
            <person name="Bao F."/>
            <person name="Hu Y."/>
            <person name="Wan P."/>
            <person name="Li L."/>
            <person name="Deng X."/>
            <person name="Kuang T."/>
            <person name="Xiang C."/>
            <person name="Zhu J.K."/>
            <person name="Oliver M.J."/>
            <person name="He Y."/>
        </authorList>
    </citation>
    <scope>NUCLEOTIDE SEQUENCE [LARGE SCALE GENOMIC DNA]</scope>
    <source>
        <strain evidence="2">cv. XS01</strain>
    </source>
</reference>
<evidence type="ECO:0000313" key="2">
    <source>
        <dbReference type="Proteomes" id="UP000250235"/>
    </source>
</evidence>
<dbReference type="Proteomes" id="UP000250235">
    <property type="component" value="Unassembled WGS sequence"/>
</dbReference>
<dbReference type="AlphaFoldDB" id="A0A2Z7B348"/>
<evidence type="ECO:0008006" key="3">
    <source>
        <dbReference type="Google" id="ProtNLM"/>
    </source>
</evidence>
<keyword evidence="2" id="KW-1185">Reference proteome</keyword>